<dbReference type="AlphaFoldDB" id="A0A0J6VP09"/>
<proteinExistence type="predicted"/>
<dbReference type="EMBL" id="JYNU01000035">
    <property type="protein sequence ID" value="KMO71919.1"/>
    <property type="molecule type" value="Genomic_DNA"/>
</dbReference>
<evidence type="ECO:0000313" key="1">
    <source>
        <dbReference type="EMBL" id="KMO71919.1"/>
    </source>
</evidence>
<dbReference type="Proteomes" id="UP000036313">
    <property type="component" value="Unassembled WGS sequence"/>
</dbReference>
<sequence length="161" mass="17676">MITEPIDLSGFTGWVPFAELPNTDVPTSPGVYVVMRPTDDPPTFLDTSPAGHFKGKDPTVPVDELHALWVPGTRIVYSGKANAGRTGRRGLRKRLDEFRRSGAGQPVGHSGGRRIWQLSDHAQLRVGWRVTDDIAAAATETALIAQFHAQHGRRPFANMRN</sequence>
<evidence type="ECO:0000313" key="2">
    <source>
        <dbReference type="Proteomes" id="UP000036313"/>
    </source>
</evidence>
<organism evidence="1 2">
    <name type="scientific">Mycolicibacterium obuense</name>
    <dbReference type="NCBI Taxonomy" id="1807"/>
    <lineage>
        <taxon>Bacteria</taxon>
        <taxon>Bacillati</taxon>
        <taxon>Actinomycetota</taxon>
        <taxon>Actinomycetes</taxon>
        <taxon>Mycobacteriales</taxon>
        <taxon>Mycobacteriaceae</taxon>
        <taxon>Mycolicibacterium</taxon>
    </lineage>
</organism>
<name>A0A0J6VP09_9MYCO</name>
<accession>A0A0J6VP09</accession>
<comment type="caution">
    <text evidence="1">The sequence shown here is derived from an EMBL/GenBank/DDBJ whole genome shotgun (WGS) entry which is preliminary data.</text>
</comment>
<protein>
    <submittedName>
        <fullName evidence="1">Uncharacterized protein</fullName>
    </submittedName>
</protein>
<gene>
    <name evidence="1" type="ORF">MOBUDSM44075_04153</name>
</gene>
<reference evidence="1 2" key="1">
    <citation type="journal article" date="2015" name="Genome Biol. Evol.">
        <title>Characterization of Three Mycobacterium spp. with Potential Use in Bioremediation by Genome Sequencing and Comparative Genomics.</title>
        <authorList>
            <person name="Das S."/>
            <person name="Pettersson B.M."/>
            <person name="Behra P.R."/>
            <person name="Ramesh M."/>
            <person name="Dasgupta S."/>
            <person name="Bhattacharya A."/>
            <person name="Kirsebom L.A."/>
        </authorList>
    </citation>
    <scope>NUCLEOTIDE SEQUENCE [LARGE SCALE GENOMIC DNA]</scope>
    <source>
        <strain evidence="1 2">DSM 44075</strain>
    </source>
</reference>
<dbReference type="PATRIC" id="fig|1807.14.peg.4180"/>
<dbReference type="RefSeq" id="WP_048424521.1">
    <property type="nucleotide sequence ID" value="NZ_JYNU01000035.1"/>
</dbReference>